<comment type="caution">
    <text evidence="1">The sequence shown here is derived from an EMBL/GenBank/DDBJ whole genome shotgun (WGS) entry which is preliminary data.</text>
</comment>
<dbReference type="Proteomes" id="UP001623349">
    <property type="component" value="Unassembled WGS sequence"/>
</dbReference>
<dbReference type="EMBL" id="BAAFST010000506">
    <property type="protein sequence ID" value="GAB1303438.1"/>
    <property type="molecule type" value="Genomic_DNA"/>
</dbReference>
<sequence>MNVINVVKPLEDSVISNIIKETILERHLINVISVVMSVHKKSRSFSAGEKSNEYNHELSGS</sequence>
<organism evidence="1 2">
    <name type="scientific">Apodemus speciosus</name>
    <name type="common">Large Japanese field mouse</name>
    <dbReference type="NCBI Taxonomy" id="105296"/>
    <lineage>
        <taxon>Eukaryota</taxon>
        <taxon>Metazoa</taxon>
        <taxon>Chordata</taxon>
        <taxon>Craniata</taxon>
        <taxon>Vertebrata</taxon>
        <taxon>Euteleostomi</taxon>
        <taxon>Mammalia</taxon>
        <taxon>Eutheria</taxon>
        <taxon>Euarchontoglires</taxon>
        <taxon>Glires</taxon>
        <taxon>Rodentia</taxon>
        <taxon>Myomorpha</taxon>
        <taxon>Muroidea</taxon>
        <taxon>Muridae</taxon>
        <taxon>Murinae</taxon>
        <taxon>Apodemus</taxon>
    </lineage>
</organism>
<gene>
    <name evidence="1" type="ORF">APTSU1_001868900</name>
</gene>
<evidence type="ECO:0000313" key="1">
    <source>
        <dbReference type="EMBL" id="GAB1303438.1"/>
    </source>
</evidence>
<protein>
    <submittedName>
        <fullName evidence="1">Zinc finger protein 998</fullName>
    </submittedName>
</protein>
<keyword evidence="2" id="KW-1185">Reference proteome</keyword>
<name>A0ABQ0FW19_APOSI</name>
<accession>A0ABQ0FW19</accession>
<proteinExistence type="predicted"/>
<evidence type="ECO:0000313" key="2">
    <source>
        <dbReference type="Proteomes" id="UP001623349"/>
    </source>
</evidence>
<reference evidence="1 2" key="1">
    <citation type="submission" date="2024-08" db="EMBL/GenBank/DDBJ databases">
        <title>The draft genome of Apodemus speciosus.</title>
        <authorList>
            <person name="Nabeshima K."/>
            <person name="Suzuki S."/>
            <person name="Onuma M."/>
        </authorList>
    </citation>
    <scope>NUCLEOTIDE SEQUENCE [LARGE SCALE GENOMIC DNA]</scope>
    <source>
        <strain evidence="1">IB14-021</strain>
    </source>
</reference>